<comment type="caution">
    <text evidence="1">The sequence shown here is derived from an EMBL/GenBank/DDBJ whole genome shotgun (WGS) entry which is preliminary data.</text>
</comment>
<dbReference type="RefSeq" id="WP_344930044.1">
    <property type="nucleotide sequence ID" value="NZ_BAAAYK010000038.1"/>
</dbReference>
<evidence type="ECO:0008006" key="3">
    <source>
        <dbReference type="Google" id="ProtNLM"/>
    </source>
</evidence>
<dbReference type="EMBL" id="BAAAYK010000038">
    <property type="protein sequence ID" value="GAA3362790.1"/>
    <property type="molecule type" value="Genomic_DNA"/>
</dbReference>
<organism evidence="1 2">
    <name type="scientific">Saccharopolyspora gregorii</name>
    <dbReference type="NCBI Taxonomy" id="33914"/>
    <lineage>
        <taxon>Bacteria</taxon>
        <taxon>Bacillati</taxon>
        <taxon>Actinomycetota</taxon>
        <taxon>Actinomycetes</taxon>
        <taxon>Pseudonocardiales</taxon>
        <taxon>Pseudonocardiaceae</taxon>
        <taxon>Saccharopolyspora</taxon>
    </lineage>
</organism>
<gene>
    <name evidence="1" type="ORF">GCM10020366_52130</name>
</gene>
<sequence length="148" mass="16239">MPQVPDTTRFAEAAVRHYQDALLLRERQRLANADHLAGISAECALKAIFIGHLGGVIQDDLPKNPAKPKRTYGHLPGLWHELSLVVAGRTGGAFHQAISAANPFEHWKVFERYSDGAHTDAARADAHLAEAQKILFLHEQAQINGVLP</sequence>
<evidence type="ECO:0000313" key="2">
    <source>
        <dbReference type="Proteomes" id="UP001500483"/>
    </source>
</evidence>
<keyword evidence="2" id="KW-1185">Reference proteome</keyword>
<accession>A0ABP6RXK7</accession>
<protein>
    <recommendedName>
        <fullName evidence="3">SAV-6107-like HEPN domain-containing protein</fullName>
    </recommendedName>
</protein>
<reference evidence="2" key="1">
    <citation type="journal article" date="2019" name="Int. J. Syst. Evol. Microbiol.">
        <title>The Global Catalogue of Microorganisms (GCM) 10K type strain sequencing project: providing services to taxonomists for standard genome sequencing and annotation.</title>
        <authorList>
            <consortium name="The Broad Institute Genomics Platform"/>
            <consortium name="The Broad Institute Genome Sequencing Center for Infectious Disease"/>
            <person name="Wu L."/>
            <person name="Ma J."/>
        </authorList>
    </citation>
    <scope>NUCLEOTIDE SEQUENCE [LARGE SCALE GENOMIC DNA]</scope>
    <source>
        <strain evidence="2">JCM 9687</strain>
    </source>
</reference>
<evidence type="ECO:0000313" key="1">
    <source>
        <dbReference type="EMBL" id="GAA3362790.1"/>
    </source>
</evidence>
<proteinExistence type="predicted"/>
<dbReference type="Proteomes" id="UP001500483">
    <property type="component" value="Unassembled WGS sequence"/>
</dbReference>
<name>A0ABP6RXK7_9PSEU</name>